<dbReference type="InterPro" id="IPR022754">
    <property type="entry name" value="DNA_pol_III_gamma-3"/>
</dbReference>
<comment type="caution">
    <text evidence="13">The sequence shown here is derived from an EMBL/GenBank/DDBJ whole genome shotgun (WGS) entry which is preliminary data.</text>
</comment>
<evidence type="ECO:0000256" key="10">
    <source>
        <dbReference type="ARBA" id="ARBA00049244"/>
    </source>
</evidence>
<dbReference type="Proteomes" id="UP000228528">
    <property type="component" value="Unassembled WGS sequence"/>
</dbReference>
<dbReference type="Pfam" id="PF22608">
    <property type="entry name" value="DNAX_ATPase_lid"/>
    <property type="match status" value="1"/>
</dbReference>
<evidence type="ECO:0000256" key="3">
    <source>
        <dbReference type="ARBA" id="ARBA00022695"/>
    </source>
</evidence>
<evidence type="ECO:0000256" key="1">
    <source>
        <dbReference type="ARBA" id="ARBA00006360"/>
    </source>
</evidence>
<feature type="domain" description="AAA+ ATPase" evidence="12">
    <location>
        <begin position="45"/>
        <end position="190"/>
    </location>
</feature>
<gene>
    <name evidence="11" type="primary">dnaX</name>
    <name evidence="13" type="ORF">COU30_04020</name>
</gene>
<keyword evidence="8 11" id="KW-0067">ATP-binding</keyword>
<dbReference type="GO" id="GO:0009360">
    <property type="term" value="C:DNA polymerase III complex"/>
    <property type="evidence" value="ECO:0007669"/>
    <property type="project" value="InterPro"/>
</dbReference>
<dbReference type="EC" id="2.7.7.7" evidence="11"/>
<dbReference type="NCBIfam" id="TIGR02397">
    <property type="entry name" value="dnaX_nterm"/>
    <property type="match status" value="1"/>
</dbReference>
<keyword evidence="2 11" id="KW-0808">Transferase</keyword>
<dbReference type="SMART" id="SM00382">
    <property type="entry name" value="AAA"/>
    <property type="match status" value="1"/>
</dbReference>
<comment type="similarity">
    <text evidence="1 11">Belongs to the DnaX/STICHEL family.</text>
</comment>
<dbReference type="Pfam" id="PF13177">
    <property type="entry name" value="DNA_pol3_delta2"/>
    <property type="match status" value="1"/>
</dbReference>
<evidence type="ECO:0000256" key="9">
    <source>
        <dbReference type="ARBA" id="ARBA00022932"/>
    </source>
</evidence>
<dbReference type="CDD" id="cd18137">
    <property type="entry name" value="HLD_clamp_pol_III_gamma_tau"/>
    <property type="match status" value="1"/>
</dbReference>
<dbReference type="SUPFAM" id="SSF48019">
    <property type="entry name" value="post-AAA+ oligomerization domain-like"/>
    <property type="match status" value="1"/>
</dbReference>
<dbReference type="GO" id="GO:0003887">
    <property type="term" value="F:DNA-directed DNA polymerase activity"/>
    <property type="evidence" value="ECO:0007669"/>
    <property type="project" value="UniProtKB-KW"/>
</dbReference>
<accession>A0A2M6P097</accession>
<evidence type="ECO:0000259" key="12">
    <source>
        <dbReference type="SMART" id="SM00382"/>
    </source>
</evidence>
<dbReference type="GO" id="GO:0003677">
    <property type="term" value="F:DNA binding"/>
    <property type="evidence" value="ECO:0007669"/>
    <property type="project" value="InterPro"/>
</dbReference>
<dbReference type="FunFam" id="3.40.50.300:FF:000014">
    <property type="entry name" value="DNA polymerase III subunit gamma/tau"/>
    <property type="match status" value="1"/>
</dbReference>
<dbReference type="PANTHER" id="PTHR11669">
    <property type="entry name" value="REPLICATION FACTOR C / DNA POLYMERASE III GAMMA-TAU SUBUNIT"/>
    <property type="match status" value="1"/>
</dbReference>
<evidence type="ECO:0000256" key="8">
    <source>
        <dbReference type="ARBA" id="ARBA00022840"/>
    </source>
</evidence>
<dbReference type="InterPro" id="IPR027417">
    <property type="entry name" value="P-loop_NTPase"/>
</dbReference>
<dbReference type="NCBIfam" id="NF004046">
    <property type="entry name" value="PRK05563.1"/>
    <property type="match status" value="1"/>
</dbReference>
<keyword evidence="3 11" id="KW-0548">Nucleotidyltransferase</keyword>
<dbReference type="InterPro" id="IPR050238">
    <property type="entry name" value="DNA_Rep/Repair_Clamp_Loader"/>
</dbReference>
<dbReference type="InterPro" id="IPR012763">
    <property type="entry name" value="DNA_pol_III_sug/sutau_N"/>
</dbReference>
<dbReference type="AlphaFoldDB" id="A0A2M6P097"/>
<evidence type="ECO:0000256" key="5">
    <source>
        <dbReference type="ARBA" id="ARBA00022723"/>
    </source>
</evidence>
<dbReference type="Gene3D" id="1.10.8.60">
    <property type="match status" value="1"/>
</dbReference>
<evidence type="ECO:0000256" key="11">
    <source>
        <dbReference type="RuleBase" id="RU364063"/>
    </source>
</evidence>
<dbReference type="PANTHER" id="PTHR11669:SF0">
    <property type="entry name" value="PROTEIN STICHEL-LIKE 2"/>
    <property type="match status" value="1"/>
</dbReference>
<comment type="function">
    <text evidence="11">DNA polymerase III is a complex, multichain enzyme responsible for most of the replicative synthesis in bacteria. This DNA polymerase also exhibits 3' to 5' exonuclease activity.</text>
</comment>
<dbReference type="Gene3D" id="3.40.50.300">
    <property type="entry name" value="P-loop containing nucleotide triphosphate hydrolases"/>
    <property type="match status" value="1"/>
</dbReference>
<dbReference type="GO" id="GO:0006261">
    <property type="term" value="P:DNA-templated DNA replication"/>
    <property type="evidence" value="ECO:0007669"/>
    <property type="project" value="TreeGrafter"/>
</dbReference>
<sequence>MNEHLKLTRIPMALYHKYRPQRFADTVGQDHIKQTLMNQIRMDKVAHAYLFFGPRGVGKTTLARLLAKAVNCPKEKGSDVEPDNTSQAAIEISESRSLDVIEIDAASHTGVDHVREHIIDNAQFRPTSLPYKVFIIDEVHMLSTSAFNALLKTLEEPPAHVIFILATTELHKLPETIISRCQRFTFHKINYETLKAHIESIATQEGVVIEPGVVDRIINKSDGCVRDAISLLDQLIATGEQTITADVASLVLPTSFVEETLAFCASLIHKDISTALDQLFSYREKGLDAKQLGYDTIELLRAVMMLSLSKSEEHVGIDLSEPAKETLAELSQSISAYELVQLIDIVMKRYTEITSAPMPQLPLEMAVVEWCGASGAIPTTTHANTVPALHAKKTVTPITKTTDSSSSTATVTPIT</sequence>
<keyword evidence="6 11" id="KW-0547">Nucleotide-binding</keyword>
<protein>
    <recommendedName>
        <fullName evidence="11">DNA polymerase III subunit gamma/tau</fullName>
        <ecNumber evidence="11">2.7.7.7</ecNumber>
    </recommendedName>
</protein>
<organism evidence="13 14">
    <name type="scientific">Candidatus Magasanikbacteria bacterium CG10_big_fil_rev_8_21_14_0_10_38_6</name>
    <dbReference type="NCBI Taxonomy" id="1974647"/>
    <lineage>
        <taxon>Bacteria</taxon>
        <taxon>Candidatus Magasanikiibacteriota</taxon>
    </lineage>
</organism>
<keyword evidence="5" id="KW-0479">Metal-binding</keyword>
<evidence type="ECO:0000256" key="2">
    <source>
        <dbReference type="ARBA" id="ARBA00022679"/>
    </source>
</evidence>
<keyword evidence="7" id="KW-0862">Zinc</keyword>
<evidence type="ECO:0000313" key="13">
    <source>
        <dbReference type="EMBL" id="PIR77153.1"/>
    </source>
</evidence>
<dbReference type="InterPro" id="IPR003593">
    <property type="entry name" value="AAA+_ATPase"/>
</dbReference>
<name>A0A2M6P097_9BACT</name>
<dbReference type="InterPro" id="IPR008921">
    <property type="entry name" value="DNA_pol3_clamp-load_cplx_C"/>
</dbReference>
<reference evidence="14" key="1">
    <citation type="submission" date="2017-09" db="EMBL/GenBank/DDBJ databases">
        <title>Depth-based differentiation of microbial function through sediment-hosted aquifers and enrichment of novel symbionts in the deep terrestrial subsurface.</title>
        <authorList>
            <person name="Probst A.J."/>
            <person name="Ladd B."/>
            <person name="Jarett J.K."/>
            <person name="Geller-Mcgrath D.E."/>
            <person name="Sieber C.M.K."/>
            <person name="Emerson J.B."/>
            <person name="Anantharaman K."/>
            <person name="Thomas B.C."/>
            <person name="Malmstrom R."/>
            <person name="Stieglmeier M."/>
            <person name="Klingl A."/>
            <person name="Woyke T."/>
            <person name="Ryan C.M."/>
            <person name="Banfield J.F."/>
        </authorList>
    </citation>
    <scope>NUCLEOTIDE SEQUENCE [LARGE SCALE GENOMIC DNA]</scope>
</reference>
<dbReference type="InterPro" id="IPR045085">
    <property type="entry name" value="HLD_clamp_pol_III_gamma_tau"/>
</dbReference>
<evidence type="ECO:0000256" key="7">
    <source>
        <dbReference type="ARBA" id="ARBA00022833"/>
    </source>
</evidence>
<feature type="non-terminal residue" evidence="13">
    <location>
        <position position="415"/>
    </location>
</feature>
<evidence type="ECO:0000256" key="4">
    <source>
        <dbReference type="ARBA" id="ARBA00022705"/>
    </source>
</evidence>
<dbReference type="Pfam" id="PF12169">
    <property type="entry name" value="DNA_pol3_gamma3"/>
    <property type="match status" value="1"/>
</dbReference>
<comment type="subunit">
    <text evidence="11">DNA polymerase III contains a core (composed of alpha, epsilon and theta chains) that associates with a tau subunit. This core dimerizes to form the POLIII' complex. PolIII' associates with the gamma complex (composed of gamma, delta, delta', psi and chi chains) and with the beta chain to form the complete DNA polymerase III complex.</text>
</comment>
<dbReference type="EMBL" id="PFBW01000177">
    <property type="protein sequence ID" value="PIR77153.1"/>
    <property type="molecule type" value="Genomic_DNA"/>
</dbReference>
<evidence type="ECO:0000313" key="14">
    <source>
        <dbReference type="Proteomes" id="UP000228528"/>
    </source>
</evidence>
<keyword evidence="9 11" id="KW-0239">DNA-directed DNA polymerase</keyword>
<dbReference type="Gene3D" id="1.20.272.10">
    <property type="match status" value="1"/>
</dbReference>
<dbReference type="CDD" id="cd00009">
    <property type="entry name" value="AAA"/>
    <property type="match status" value="1"/>
</dbReference>
<dbReference type="SUPFAM" id="SSF52540">
    <property type="entry name" value="P-loop containing nucleoside triphosphate hydrolases"/>
    <property type="match status" value="1"/>
</dbReference>
<dbReference type="GO" id="GO:0005524">
    <property type="term" value="F:ATP binding"/>
    <property type="evidence" value="ECO:0007669"/>
    <property type="project" value="UniProtKB-KW"/>
</dbReference>
<dbReference type="GO" id="GO:0046872">
    <property type="term" value="F:metal ion binding"/>
    <property type="evidence" value="ECO:0007669"/>
    <property type="project" value="UniProtKB-KW"/>
</dbReference>
<proteinExistence type="inferred from homology"/>
<comment type="catalytic activity">
    <reaction evidence="10 11">
        <text>DNA(n) + a 2'-deoxyribonucleoside 5'-triphosphate = DNA(n+1) + diphosphate</text>
        <dbReference type="Rhea" id="RHEA:22508"/>
        <dbReference type="Rhea" id="RHEA-COMP:17339"/>
        <dbReference type="Rhea" id="RHEA-COMP:17340"/>
        <dbReference type="ChEBI" id="CHEBI:33019"/>
        <dbReference type="ChEBI" id="CHEBI:61560"/>
        <dbReference type="ChEBI" id="CHEBI:173112"/>
        <dbReference type="EC" id="2.7.7.7"/>
    </reaction>
</comment>
<keyword evidence="4 11" id="KW-0235">DNA replication</keyword>
<evidence type="ECO:0000256" key="6">
    <source>
        <dbReference type="ARBA" id="ARBA00022741"/>
    </source>
</evidence>